<evidence type="ECO:0000313" key="2">
    <source>
        <dbReference type="EMBL" id="KHJ30132.1"/>
    </source>
</evidence>
<reference evidence="2 3" key="1">
    <citation type="journal article" date="2014" name="BMC Genomics">
        <title>Adaptive genomic structural variation in the grape powdery mildew pathogen, Erysiphe necator.</title>
        <authorList>
            <person name="Jones L."/>
            <person name="Riaz S."/>
            <person name="Morales-Cruz A."/>
            <person name="Amrine K.C."/>
            <person name="McGuire B."/>
            <person name="Gubler W.D."/>
            <person name="Walker M.A."/>
            <person name="Cantu D."/>
        </authorList>
    </citation>
    <scope>NUCLEOTIDE SEQUENCE [LARGE SCALE GENOMIC DNA]</scope>
    <source>
        <strain evidence="3">c</strain>
    </source>
</reference>
<comment type="caution">
    <text evidence="2">The sequence shown here is derived from an EMBL/GenBank/DDBJ whole genome shotgun (WGS) entry which is preliminary data.</text>
</comment>
<keyword evidence="3" id="KW-1185">Reference proteome</keyword>
<gene>
    <name evidence="2" type="ORF">EV44_g4311</name>
</gene>
<feature type="compositionally biased region" description="Low complexity" evidence="1">
    <location>
        <begin position="106"/>
        <end position="123"/>
    </location>
</feature>
<dbReference type="AlphaFoldDB" id="A0A0B1NUT0"/>
<accession>A0A0B1NUT0</accession>
<dbReference type="STRING" id="52586.A0A0B1NUT0"/>
<sequence length="213" mass="23724">MMTKYKIAVEDKQTLDQRHAARSTILQARDLLIQAYTLTPDRGEQAQILDLLEIFREYTERGILKKASSIIASQVANLETAARQIETKAKSLTKAVTPALPLLNQSQKNSRQQQAQQQVQSQSPALGQSQPKPLHPPSKLTSMAAIAAHGTLQSSSPLEWTVVGKKQNQNNKNQTQPSAKKPKITRRVILIQRPESVVIFQPRDCTSMGQREP</sequence>
<evidence type="ECO:0000256" key="1">
    <source>
        <dbReference type="SAM" id="MobiDB-lite"/>
    </source>
</evidence>
<protein>
    <submittedName>
        <fullName evidence="2">Uncharacterized protein</fullName>
    </submittedName>
</protein>
<organism evidence="2 3">
    <name type="scientific">Uncinula necator</name>
    <name type="common">Grape powdery mildew</name>
    <dbReference type="NCBI Taxonomy" id="52586"/>
    <lineage>
        <taxon>Eukaryota</taxon>
        <taxon>Fungi</taxon>
        <taxon>Dikarya</taxon>
        <taxon>Ascomycota</taxon>
        <taxon>Pezizomycotina</taxon>
        <taxon>Leotiomycetes</taxon>
        <taxon>Erysiphales</taxon>
        <taxon>Erysiphaceae</taxon>
        <taxon>Erysiphe</taxon>
    </lineage>
</organism>
<feature type="region of interest" description="Disordered" evidence="1">
    <location>
        <begin position="106"/>
        <end position="138"/>
    </location>
</feature>
<evidence type="ECO:0000313" key="3">
    <source>
        <dbReference type="Proteomes" id="UP000030854"/>
    </source>
</evidence>
<dbReference type="HOGENOM" id="CLU_1295257_0_0_1"/>
<name>A0A0B1NUT0_UNCNE</name>
<dbReference type="EMBL" id="JNVN01005025">
    <property type="protein sequence ID" value="KHJ30132.1"/>
    <property type="molecule type" value="Genomic_DNA"/>
</dbReference>
<proteinExistence type="predicted"/>
<dbReference type="Proteomes" id="UP000030854">
    <property type="component" value="Unassembled WGS sequence"/>
</dbReference>